<dbReference type="RefSeq" id="WP_244530975.1">
    <property type="nucleotide sequence ID" value="NZ_FRXO01000014.1"/>
</dbReference>
<gene>
    <name evidence="2" type="ORF">SAMN02745172_04131</name>
</gene>
<accession>A0A1M7ZRB5</accession>
<evidence type="ECO:0000313" key="2">
    <source>
        <dbReference type="EMBL" id="SHO67450.1"/>
    </source>
</evidence>
<sequence>MDFFDRAARPRKTTPFACVAHEPTAKESLMPDKETAHDHKTHAGHDHDHGAGCGHTAIRHGDHVDYLHDGHLHHPHGDHVDEHVIEVSDTNPDGCTSAAAGHGTGHAHGPDCGHEAVPHGDHVDYLVDGRLHHPHGDHCDDHGPVEVVQTKT</sequence>
<evidence type="ECO:0000313" key="3">
    <source>
        <dbReference type="Proteomes" id="UP000186406"/>
    </source>
</evidence>
<feature type="region of interest" description="Disordered" evidence="1">
    <location>
        <begin position="23"/>
        <end position="48"/>
    </location>
</feature>
<keyword evidence="3" id="KW-1185">Reference proteome</keyword>
<name>A0A1M7ZRB5_9HYPH</name>
<dbReference type="EMBL" id="FRXO01000014">
    <property type="protein sequence ID" value="SHO67450.1"/>
    <property type="molecule type" value="Genomic_DNA"/>
</dbReference>
<reference evidence="2 3" key="1">
    <citation type="submission" date="2016-12" db="EMBL/GenBank/DDBJ databases">
        <authorList>
            <person name="Song W.-J."/>
            <person name="Kurnit D.M."/>
        </authorList>
    </citation>
    <scope>NUCLEOTIDE SEQUENCE [LARGE SCALE GENOMIC DNA]</scope>
    <source>
        <strain evidence="2 3">DSM 19599</strain>
    </source>
</reference>
<organism evidence="2 3">
    <name type="scientific">Pseudoxanthobacter soli DSM 19599</name>
    <dbReference type="NCBI Taxonomy" id="1123029"/>
    <lineage>
        <taxon>Bacteria</taxon>
        <taxon>Pseudomonadati</taxon>
        <taxon>Pseudomonadota</taxon>
        <taxon>Alphaproteobacteria</taxon>
        <taxon>Hyphomicrobiales</taxon>
        <taxon>Segnochrobactraceae</taxon>
        <taxon>Pseudoxanthobacter</taxon>
    </lineage>
</organism>
<protein>
    <recommendedName>
        <fullName evidence="4">Threonine dehydratase</fullName>
    </recommendedName>
</protein>
<dbReference type="AlphaFoldDB" id="A0A1M7ZRB5"/>
<dbReference type="Proteomes" id="UP000186406">
    <property type="component" value="Unassembled WGS sequence"/>
</dbReference>
<evidence type="ECO:0008006" key="4">
    <source>
        <dbReference type="Google" id="ProtNLM"/>
    </source>
</evidence>
<proteinExistence type="predicted"/>
<evidence type="ECO:0000256" key="1">
    <source>
        <dbReference type="SAM" id="MobiDB-lite"/>
    </source>
</evidence>
<dbReference type="STRING" id="1123029.SAMN02745172_04131"/>